<dbReference type="SUPFAM" id="SSF54060">
    <property type="entry name" value="His-Me finger endonucleases"/>
    <property type="match status" value="1"/>
</dbReference>
<accession>A0A1A9MFQ2</accession>
<evidence type="ECO:0000256" key="2">
    <source>
        <dbReference type="ARBA" id="ARBA00010052"/>
    </source>
</evidence>
<feature type="binding site" evidence="9">
    <location>
        <position position="144"/>
    </location>
    <ligand>
        <name>Mg(2+)</name>
        <dbReference type="ChEBI" id="CHEBI:18420"/>
        <note>catalytic</note>
    </ligand>
</feature>
<proteinExistence type="inferred from homology"/>
<dbReference type="SMART" id="SM00892">
    <property type="entry name" value="Endonuclease_NS"/>
    <property type="match status" value="1"/>
</dbReference>
<dbReference type="SMART" id="SM00477">
    <property type="entry name" value="NUC"/>
    <property type="match status" value="1"/>
</dbReference>
<keyword evidence="12" id="KW-0732">Signal</keyword>
<dbReference type="Proteomes" id="UP000077659">
    <property type="component" value="Unassembled WGS sequence"/>
</dbReference>
<dbReference type="RefSeq" id="WP_064507640.1">
    <property type="nucleotide sequence ID" value="NZ_JAYFSN010000010.1"/>
</dbReference>
<dbReference type="Proteomes" id="UP001303614">
    <property type="component" value="Unassembled WGS sequence"/>
</dbReference>
<evidence type="ECO:0000256" key="6">
    <source>
        <dbReference type="ARBA" id="ARBA00022801"/>
    </source>
</evidence>
<evidence type="ECO:0000256" key="11">
    <source>
        <dbReference type="SAM" id="MobiDB-lite"/>
    </source>
</evidence>
<evidence type="ECO:0000313" key="16">
    <source>
        <dbReference type="EMBL" id="OAG69028.1"/>
    </source>
</evidence>
<dbReference type="GO" id="GO:0004519">
    <property type="term" value="F:endonuclease activity"/>
    <property type="evidence" value="ECO:0007669"/>
    <property type="project" value="UniProtKB-UniRule"/>
</dbReference>
<dbReference type="GO" id="GO:0046872">
    <property type="term" value="F:metal ion binding"/>
    <property type="evidence" value="ECO:0007669"/>
    <property type="project" value="UniProtKB-KW"/>
</dbReference>
<dbReference type="PANTHER" id="PTHR13966">
    <property type="entry name" value="ENDONUCLEASE RELATED"/>
    <property type="match status" value="1"/>
</dbReference>
<dbReference type="InterPro" id="IPR044925">
    <property type="entry name" value="His-Me_finger_sf"/>
</dbReference>
<feature type="signal peptide" evidence="12">
    <location>
        <begin position="1"/>
        <end position="22"/>
    </location>
</feature>
<reference evidence="16 17" key="1">
    <citation type="submission" date="2016-05" db="EMBL/GenBank/DDBJ databases">
        <title>Pathogenic, phenotypic and molecular characterisation of Xanthomonas nasturtii sp. nov. and Xanthomonas floridensis sp. nov., new species of Xanthomonas associated with watercress production in Florida.</title>
        <authorList>
            <person name="Vicente J.G."/>
            <person name="Rothwell S."/>
            <person name="Holub E.B."/>
            <person name="Studholme D.J."/>
        </authorList>
    </citation>
    <scope>NUCLEOTIDE SEQUENCE [LARGE SCALE GENOMIC DNA]</scope>
    <source>
        <strain evidence="16 17">WHRI 8848</strain>
    </source>
</reference>
<feature type="domain" description="DNA/RNA non-specific endonuclease/pyrophosphatase/phosphodiesterase" evidence="14">
    <location>
        <begin position="49"/>
        <end position="239"/>
    </location>
</feature>
<dbReference type="InterPro" id="IPR044929">
    <property type="entry name" value="DNA/RNA_non-sp_Endonuclease_sf"/>
</dbReference>
<dbReference type="InterPro" id="IPR020821">
    <property type="entry name" value="ENPP1-3/EXOG-like_nuc-like"/>
</dbReference>
<dbReference type="EMBL" id="LXNG01000003">
    <property type="protein sequence ID" value="OAG69028.1"/>
    <property type="molecule type" value="Genomic_DNA"/>
</dbReference>
<feature type="domain" description="ENPP1-3/EXOG-like endonuclease/phosphodiesterase" evidence="13">
    <location>
        <begin position="50"/>
        <end position="239"/>
    </location>
</feature>
<feature type="region of interest" description="Disordered" evidence="11">
    <location>
        <begin position="90"/>
        <end position="127"/>
    </location>
</feature>
<evidence type="ECO:0000313" key="17">
    <source>
        <dbReference type="Proteomes" id="UP000077659"/>
    </source>
</evidence>
<keyword evidence="6 10" id="KW-0378">Hydrolase</keyword>
<dbReference type="GO" id="GO:0016787">
    <property type="term" value="F:hydrolase activity"/>
    <property type="evidence" value="ECO:0007669"/>
    <property type="project" value="UniProtKB-KW"/>
</dbReference>
<keyword evidence="4 9" id="KW-0479">Metal-binding</keyword>
<evidence type="ECO:0000256" key="5">
    <source>
        <dbReference type="ARBA" id="ARBA00022759"/>
    </source>
</evidence>
<feature type="chain" id="PRO_5008393123" description="Endonuclease" evidence="12">
    <location>
        <begin position="23"/>
        <end position="250"/>
    </location>
</feature>
<evidence type="ECO:0000256" key="3">
    <source>
        <dbReference type="ARBA" id="ARBA00022722"/>
    </source>
</evidence>
<evidence type="ECO:0000256" key="1">
    <source>
        <dbReference type="ARBA" id="ARBA00001946"/>
    </source>
</evidence>
<comment type="similarity">
    <text evidence="2 10">Belongs to the DNA/RNA non-specific endonuclease family.</text>
</comment>
<protein>
    <recommendedName>
        <fullName evidence="10">Endonuclease</fullName>
        <ecNumber evidence="10">3.1.30.-</ecNumber>
    </recommendedName>
</protein>
<reference evidence="15 18" key="2">
    <citation type="submission" date="2023-12" db="EMBL/GenBank/DDBJ databases">
        <title>Genome sequencing of Xanthomonas floridensis.</title>
        <authorList>
            <person name="Greer S."/>
            <person name="Harrison J."/>
            <person name="Grant M."/>
            <person name="Vicente J."/>
            <person name="Studholme D."/>
        </authorList>
    </citation>
    <scope>NUCLEOTIDE SEQUENCE [LARGE SCALE GENOMIC DNA]</scope>
    <source>
        <strain evidence="15 18">WHRI 8848</strain>
    </source>
</reference>
<feature type="compositionally biased region" description="Basic and acidic residues" evidence="11">
    <location>
        <begin position="90"/>
        <end position="102"/>
    </location>
</feature>
<comment type="caution">
    <text evidence="16">The sequence shown here is derived from an EMBL/GenBank/DDBJ whole genome shotgun (WGS) entry which is preliminary data.</text>
</comment>
<dbReference type="PANTHER" id="PTHR13966:SF5">
    <property type="entry name" value="ENDONUCLEASE G, MITOCHONDRIAL"/>
    <property type="match status" value="1"/>
</dbReference>
<keyword evidence="3 10" id="KW-0540">Nuclease</keyword>
<evidence type="ECO:0000313" key="18">
    <source>
        <dbReference type="Proteomes" id="UP001303614"/>
    </source>
</evidence>
<dbReference type="AlphaFoldDB" id="A0A1A9MFQ2"/>
<dbReference type="STRING" id="1843580.A7D17_10545"/>
<dbReference type="Pfam" id="PF01223">
    <property type="entry name" value="Endonuclease_NS"/>
    <property type="match status" value="1"/>
</dbReference>
<dbReference type="InterPro" id="IPR001604">
    <property type="entry name" value="Endo_G_ENPP1-like_dom"/>
</dbReference>
<comment type="cofactor">
    <cofactor evidence="1 10">
        <name>Mg(2+)</name>
        <dbReference type="ChEBI" id="CHEBI:18420"/>
    </cofactor>
</comment>
<evidence type="ECO:0000256" key="4">
    <source>
        <dbReference type="ARBA" id="ARBA00022723"/>
    </source>
</evidence>
<keyword evidence="5 10" id="KW-0255">Endonuclease</keyword>
<dbReference type="EC" id="3.1.30.-" evidence="10"/>
<dbReference type="OrthoDB" id="9811262at2"/>
<organism evidence="16 17">
    <name type="scientific">Xanthomonas floridensis</name>
    <dbReference type="NCBI Taxonomy" id="1843580"/>
    <lineage>
        <taxon>Bacteria</taxon>
        <taxon>Pseudomonadati</taxon>
        <taxon>Pseudomonadota</taxon>
        <taxon>Gammaproteobacteria</taxon>
        <taxon>Lysobacterales</taxon>
        <taxon>Lysobacteraceae</taxon>
        <taxon>Xanthomonas</taxon>
    </lineage>
</organism>
<keyword evidence="7" id="KW-0460">Magnesium</keyword>
<evidence type="ECO:0000256" key="7">
    <source>
        <dbReference type="ARBA" id="ARBA00022842"/>
    </source>
</evidence>
<evidence type="ECO:0000259" key="13">
    <source>
        <dbReference type="SMART" id="SM00477"/>
    </source>
</evidence>
<dbReference type="EMBL" id="JAYFSO010000010">
    <property type="protein sequence ID" value="MEA5124142.1"/>
    <property type="molecule type" value="Genomic_DNA"/>
</dbReference>
<evidence type="ECO:0000256" key="9">
    <source>
        <dbReference type="PIRSR" id="PIRSR640255-2"/>
    </source>
</evidence>
<evidence type="ECO:0000256" key="8">
    <source>
        <dbReference type="PIRSR" id="PIRSR640255-1"/>
    </source>
</evidence>
<keyword evidence="18" id="KW-1185">Reference proteome</keyword>
<gene>
    <name evidence="16" type="ORF">A7D17_10545</name>
    <name evidence="15" type="ORF">VB146_09775</name>
</gene>
<name>A0A1A9MFQ2_9XANT</name>
<dbReference type="GO" id="GO:0003676">
    <property type="term" value="F:nucleic acid binding"/>
    <property type="evidence" value="ECO:0007669"/>
    <property type="project" value="InterPro"/>
</dbReference>
<sequence>MSFLARGCLVLAALFSTSAALAATNCPSLYANGTPPGVHSATTRTTEVCHTEYALLASGVTKDPVYSAEHLTDQQVAGADAIGRVGSFHEETGLPAADRSKSSDYTNTGFDRGHMTPAGDASTESSEKETFSMANVVPQNHTLNTGEWAHIEAQVRQLAKQQGELYVVTGPAFDSGTAQTIGTDQVAVPAYVWKAIYEPGVGAGAYLCANDSSINCDVVSIDDLIVMTNVDPFPSISAAMKSQAIALVLP</sequence>
<evidence type="ECO:0000256" key="10">
    <source>
        <dbReference type="RuleBase" id="RU366055"/>
    </source>
</evidence>
<dbReference type="InterPro" id="IPR018524">
    <property type="entry name" value="DNA/RNA_endonuclease_AS"/>
</dbReference>
<dbReference type="Gene3D" id="3.40.570.10">
    <property type="entry name" value="Extracellular Endonuclease, subunit A"/>
    <property type="match status" value="1"/>
</dbReference>
<dbReference type="PROSITE" id="PS01070">
    <property type="entry name" value="NUCLEASE_NON_SPEC"/>
    <property type="match status" value="1"/>
</dbReference>
<evidence type="ECO:0000256" key="12">
    <source>
        <dbReference type="SAM" id="SignalP"/>
    </source>
</evidence>
<dbReference type="InterPro" id="IPR040255">
    <property type="entry name" value="Non-specific_endonuclease"/>
</dbReference>
<evidence type="ECO:0000259" key="14">
    <source>
        <dbReference type="SMART" id="SM00892"/>
    </source>
</evidence>
<evidence type="ECO:0000313" key="15">
    <source>
        <dbReference type="EMBL" id="MEA5124142.1"/>
    </source>
</evidence>
<feature type="active site" description="Proton acceptor" evidence="8">
    <location>
        <position position="114"/>
    </location>
</feature>